<dbReference type="PANTHER" id="PTHR12561">
    <property type="entry name" value="LIPOATE-PROTEIN LIGASE"/>
    <property type="match status" value="1"/>
</dbReference>
<reference evidence="9" key="1">
    <citation type="journal article" date="2013" name="PLoS ONE">
        <title>Metagenomic insights into the carbohydrate-active enzymes carried by the microorganisms adhering to solid digesta in the rumen of cows.</title>
        <authorList>
            <person name="Wang L."/>
            <person name="Hatem A."/>
            <person name="Catalyurek U.V."/>
            <person name="Morrison M."/>
            <person name="Yu Z."/>
        </authorList>
    </citation>
    <scope>NUCLEOTIDE SEQUENCE</scope>
</reference>
<dbReference type="GO" id="GO:0005737">
    <property type="term" value="C:cytoplasm"/>
    <property type="evidence" value="ECO:0007669"/>
    <property type="project" value="TreeGrafter"/>
</dbReference>
<evidence type="ECO:0000256" key="3">
    <source>
        <dbReference type="ARBA" id="ARBA00012367"/>
    </source>
</evidence>
<dbReference type="SUPFAM" id="SSF55681">
    <property type="entry name" value="Class II aaRS and biotin synthetases"/>
    <property type="match status" value="1"/>
</dbReference>
<comment type="catalytic activity">
    <reaction evidence="7">
        <text>L-lysyl-[lipoyl-carrier protein] + (R)-lipoate + ATP = N(6)-[(R)-lipoyl]-L-lysyl-[lipoyl-carrier protein] + AMP + diphosphate + H(+)</text>
        <dbReference type="Rhea" id="RHEA:49288"/>
        <dbReference type="Rhea" id="RHEA-COMP:10500"/>
        <dbReference type="Rhea" id="RHEA-COMP:10502"/>
        <dbReference type="ChEBI" id="CHEBI:15378"/>
        <dbReference type="ChEBI" id="CHEBI:29969"/>
        <dbReference type="ChEBI" id="CHEBI:30616"/>
        <dbReference type="ChEBI" id="CHEBI:33019"/>
        <dbReference type="ChEBI" id="CHEBI:83088"/>
        <dbReference type="ChEBI" id="CHEBI:83099"/>
        <dbReference type="ChEBI" id="CHEBI:456215"/>
        <dbReference type="EC" id="6.3.1.20"/>
    </reaction>
</comment>
<dbReference type="InterPro" id="IPR045864">
    <property type="entry name" value="aa-tRNA-synth_II/BPL/LPL"/>
</dbReference>
<dbReference type="GO" id="GO:0017118">
    <property type="term" value="F:lipoyltransferase activity"/>
    <property type="evidence" value="ECO:0007669"/>
    <property type="project" value="TreeGrafter"/>
</dbReference>
<protein>
    <recommendedName>
        <fullName evidence="3">lipoate--protein ligase</fullName>
        <ecNumber evidence="3">6.3.1.20</ecNumber>
    </recommendedName>
</protein>
<dbReference type="NCBIfam" id="TIGR00545">
    <property type="entry name" value="lipoyltrans"/>
    <property type="match status" value="1"/>
</dbReference>
<sequence>MGNLILMGDSTNAWHNLAVESALFEAQGKQNRVLYLWQNRNTVVIGRHQNAWKECRVKLLEDEGGRLARRSSGGGAVYHDLGNLNFSFVVPRHAYDLRRQLEVVRRAVAQFGIEAQFTGRNDLVIAGSGAKFSGNAFRFSNDVALHHGTLMVNVALDRLGRYLAPDDGKLKAKGIDSVRARVANLAGLNPEVTVSSLEQAMRQAFTAEFGPADALSMDDLDAVRLAALEREYGSWAFRLGKTLPFDATLQRRFSWGGVTLELGLKGGAVISAQAYSDAMDEAMIARLAPALTGVRYENQALGAALRKLNHPQANELAEWLENTDLGGHAT</sequence>
<name>W0FLA2_9BACT</name>
<accession>W0FLA2</accession>
<keyword evidence="9" id="KW-0808">Transferase</keyword>
<comment type="pathway">
    <text evidence="1">Protein modification; protein lipoylation via exogenous pathway; protein N(6)-(lipoyl)lysine from lipoate: step 2/2.</text>
</comment>
<dbReference type="InterPro" id="IPR019491">
    <property type="entry name" value="Lipoate_protein_ligase_C"/>
</dbReference>
<dbReference type="Pfam" id="PF21948">
    <property type="entry name" value="LplA-B_cat"/>
    <property type="match status" value="1"/>
</dbReference>
<evidence type="ECO:0000313" key="9">
    <source>
        <dbReference type="EMBL" id="AHF25711.1"/>
    </source>
</evidence>
<dbReference type="CDD" id="cd16443">
    <property type="entry name" value="LplA"/>
    <property type="match status" value="1"/>
</dbReference>
<dbReference type="Gene3D" id="3.30.390.50">
    <property type="entry name" value="CO dehydrogenase flavoprotein, C-terminal domain"/>
    <property type="match status" value="1"/>
</dbReference>
<evidence type="ECO:0000256" key="5">
    <source>
        <dbReference type="ARBA" id="ARBA00022741"/>
    </source>
</evidence>
<keyword evidence="4 9" id="KW-0436">Ligase</keyword>
<dbReference type="Gene3D" id="3.30.930.10">
    <property type="entry name" value="Bira Bifunctional Protein, Domain 2"/>
    <property type="match status" value="1"/>
</dbReference>
<dbReference type="SUPFAM" id="SSF82649">
    <property type="entry name" value="SufE/NifU"/>
    <property type="match status" value="1"/>
</dbReference>
<feature type="domain" description="BPL/LPL catalytic" evidence="8">
    <location>
        <begin position="28"/>
        <end position="213"/>
    </location>
</feature>
<evidence type="ECO:0000256" key="4">
    <source>
        <dbReference type="ARBA" id="ARBA00022598"/>
    </source>
</evidence>
<evidence type="ECO:0000256" key="7">
    <source>
        <dbReference type="ARBA" id="ARBA00048037"/>
    </source>
</evidence>
<dbReference type="GO" id="GO:0005524">
    <property type="term" value="F:ATP binding"/>
    <property type="evidence" value="ECO:0007669"/>
    <property type="project" value="UniProtKB-KW"/>
</dbReference>
<dbReference type="EMBL" id="KC246848">
    <property type="protein sequence ID" value="AHF25711.1"/>
    <property type="molecule type" value="Genomic_DNA"/>
</dbReference>
<comment type="pathway">
    <text evidence="2">Protein modification; protein lipoylation via exogenous pathway; protein N(6)-(lipoyl)lysine from lipoate: step 1/2.</text>
</comment>
<dbReference type="EC" id="6.3.1.20" evidence="3"/>
<evidence type="ECO:0000256" key="1">
    <source>
        <dbReference type="ARBA" id="ARBA00005085"/>
    </source>
</evidence>
<dbReference type="UniPathway" id="UPA00537">
    <property type="reaction ID" value="UER00594"/>
</dbReference>
<dbReference type="InterPro" id="IPR004562">
    <property type="entry name" value="LipoylTrfase_LipoateP_Ligase"/>
</dbReference>
<proteinExistence type="predicted"/>
<organism evidence="9">
    <name type="scientific">uncultured bacterium Contigcl_47</name>
    <dbReference type="NCBI Taxonomy" id="1393673"/>
    <lineage>
        <taxon>Bacteria</taxon>
        <taxon>environmental samples</taxon>
    </lineage>
</organism>
<keyword evidence="6" id="KW-0067">ATP-binding</keyword>
<dbReference type="InterPro" id="IPR004143">
    <property type="entry name" value="BPL_LPL_catalytic"/>
</dbReference>
<dbReference type="PANTHER" id="PTHR12561:SF3">
    <property type="entry name" value="LIPOYLTRANSFERASE 1, MITOCHONDRIAL"/>
    <property type="match status" value="1"/>
</dbReference>
<dbReference type="Pfam" id="PF10437">
    <property type="entry name" value="Lip_prot_lig_C"/>
    <property type="match status" value="1"/>
</dbReference>
<dbReference type="AlphaFoldDB" id="W0FLA2"/>
<evidence type="ECO:0000256" key="2">
    <source>
        <dbReference type="ARBA" id="ARBA00005124"/>
    </source>
</evidence>
<evidence type="ECO:0000259" key="8">
    <source>
        <dbReference type="PROSITE" id="PS51733"/>
    </source>
</evidence>
<evidence type="ECO:0000256" key="6">
    <source>
        <dbReference type="ARBA" id="ARBA00022840"/>
    </source>
</evidence>
<dbReference type="GO" id="GO:0016979">
    <property type="term" value="F:lipoate-protein ligase activity"/>
    <property type="evidence" value="ECO:0007669"/>
    <property type="project" value="UniProtKB-EC"/>
</dbReference>
<dbReference type="PROSITE" id="PS51733">
    <property type="entry name" value="BPL_LPL_CATALYTIC"/>
    <property type="match status" value="1"/>
</dbReference>
<dbReference type="GO" id="GO:0009249">
    <property type="term" value="P:protein lipoylation"/>
    <property type="evidence" value="ECO:0007669"/>
    <property type="project" value="InterPro"/>
</dbReference>
<keyword evidence="5" id="KW-0547">Nucleotide-binding</keyword>